<evidence type="ECO:0000259" key="4">
    <source>
        <dbReference type="PROSITE" id="PS01179"/>
    </source>
</evidence>
<dbReference type="PROSITE" id="PS01179">
    <property type="entry name" value="PID"/>
    <property type="match status" value="1"/>
</dbReference>
<evidence type="ECO:0000313" key="7">
    <source>
        <dbReference type="Proteomes" id="UP000274756"/>
    </source>
</evidence>
<dbReference type="Proteomes" id="UP000274756">
    <property type="component" value="Unassembled WGS sequence"/>
</dbReference>
<dbReference type="PANTHER" id="PTHR47368:SF2">
    <property type="entry name" value="PID DOMAIN-CONTAINING PROTEIN"/>
    <property type="match status" value="1"/>
</dbReference>
<keyword evidence="1" id="KW-0217">Developmental protein</keyword>
<dbReference type="InterPro" id="IPR016698">
    <property type="entry name" value="Numb/numb-like"/>
</dbReference>
<feature type="compositionally biased region" description="Polar residues" evidence="3">
    <location>
        <begin position="69"/>
        <end position="78"/>
    </location>
</feature>
<dbReference type="Proteomes" id="UP000038040">
    <property type="component" value="Unplaced"/>
</dbReference>
<gene>
    <name evidence="5" type="ORF">DME_LOCUS3463</name>
</gene>
<proteinExistence type="predicted"/>
<accession>A0A0N4UPL4</accession>
<feature type="region of interest" description="Disordered" evidence="3">
    <location>
        <begin position="58"/>
        <end position="88"/>
    </location>
</feature>
<evidence type="ECO:0000256" key="1">
    <source>
        <dbReference type="ARBA" id="ARBA00022473"/>
    </source>
</evidence>
<evidence type="ECO:0000313" key="8">
    <source>
        <dbReference type="WBParaSite" id="DME_0000990601-mRNA-1"/>
    </source>
</evidence>
<evidence type="ECO:0000313" key="6">
    <source>
        <dbReference type="Proteomes" id="UP000038040"/>
    </source>
</evidence>
<dbReference type="SMART" id="SM00462">
    <property type="entry name" value="PTB"/>
    <property type="match status" value="1"/>
</dbReference>
<dbReference type="EMBL" id="UYYG01000136">
    <property type="protein sequence ID" value="VDN53490.1"/>
    <property type="molecule type" value="Genomic_DNA"/>
</dbReference>
<protein>
    <submittedName>
        <fullName evidence="8">PID domain-containing protein</fullName>
    </submittedName>
</protein>
<dbReference type="WBParaSite" id="DME_0000990601-mRNA-1">
    <property type="protein sequence ID" value="DME_0000990601-mRNA-1"/>
    <property type="gene ID" value="DME_0000990601"/>
</dbReference>
<dbReference type="GO" id="GO:0005737">
    <property type="term" value="C:cytoplasm"/>
    <property type="evidence" value="ECO:0007669"/>
    <property type="project" value="TreeGrafter"/>
</dbReference>
<dbReference type="InterPro" id="IPR011993">
    <property type="entry name" value="PH-like_dom_sf"/>
</dbReference>
<dbReference type="OrthoDB" id="10070446at2759"/>
<dbReference type="PANTHER" id="PTHR47368">
    <property type="entry name" value="NUMB"/>
    <property type="match status" value="1"/>
</dbReference>
<reference evidence="5 7" key="2">
    <citation type="submission" date="2018-11" db="EMBL/GenBank/DDBJ databases">
        <authorList>
            <consortium name="Pathogen Informatics"/>
        </authorList>
    </citation>
    <scope>NUCLEOTIDE SEQUENCE [LARGE SCALE GENOMIC DNA]</scope>
</reference>
<evidence type="ECO:0000256" key="3">
    <source>
        <dbReference type="SAM" id="MobiDB-lite"/>
    </source>
</evidence>
<dbReference type="CDD" id="cd01268">
    <property type="entry name" value="PTB_Numb"/>
    <property type="match status" value="1"/>
</dbReference>
<dbReference type="Pfam" id="PF00640">
    <property type="entry name" value="PID"/>
    <property type="match status" value="1"/>
</dbReference>
<dbReference type="AlphaFoldDB" id="A0A0N4UPL4"/>
<keyword evidence="2" id="KW-0597">Phosphoprotein</keyword>
<dbReference type="InterPro" id="IPR006020">
    <property type="entry name" value="PTB/PI_dom"/>
</dbReference>
<sequence>MLSYDVWANIFLEPITLSLNKSECVFKDEKNFRNIIHRGMDRIRRSFRESFRWKTTRDQLGRDLPREQSPANSAQPSGSGAPGMNADDKAELWQPDEAAVRSGTCSFNVKYLGCIEVFESRGMQVCEGALKLLRNQRRKPVKSILYVSGDGLRVVDQENNRGLIVDQTIEKVRVLVSFCAPDRNHEKGFAYICRDGTSRRWMCHGFLAIKETGERLSHAVGCAFAVCLERKKKRDAEAISAVHAAAGLQPIDTALRNRQNIFEGQKKFSGANSTYLTKGQNSAYGSFRRQLSITERLQDPQSAIVQEPPSRVAEHNDLRISAKPRPLANPLLFERHGSLRAPDSSTAAATAFRRQFSLRSYSDSPSKSYRTACCFNQSDAIAEGEEETSSQNLGDMSNKVESLTLISKINDESLDNIANEKYSGRSKADEWLEQTFRSSLSVNSPLKNFAETPRTDFCRAGPPPSQPPPPLPPAYVLATSRPQRQELLPVVESVKFSSDYSKYELPPITEAFSSVTEVNVQSPAVQAMDVFGQPIFNPVSQFSSANSCNSRMFNGKNCTISGCSSSGSTLENSFSNCSHVNIETSCIKQTGSVSSSNQEGYDPFNVKWSQMAIASSISFNQTSVKSTNPFHCELNTLKT</sequence>
<reference evidence="8" key="1">
    <citation type="submission" date="2017-02" db="UniProtKB">
        <authorList>
            <consortium name="WormBaseParasite"/>
        </authorList>
    </citation>
    <scope>IDENTIFICATION</scope>
</reference>
<dbReference type="STRING" id="318479.A0A0N4UPL4"/>
<feature type="domain" description="PID" evidence="4">
    <location>
        <begin position="105"/>
        <end position="238"/>
    </location>
</feature>
<dbReference type="SUPFAM" id="SSF50729">
    <property type="entry name" value="PH domain-like"/>
    <property type="match status" value="1"/>
</dbReference>
<evidence type="ECO:0000313" key="5">
    <source>
        <dbReference type="EMBL" id="VDN53490.1"/>
    </source>
</evidence>
<dbReference type="FunFam" id="2.30.29.30:FF:000486">
    <property type="entry name" value="Numb-related protein 1"/>
    <property type="match status" value="1"/>
</dbReference>
<dbReference type="Gene3D" id="2.30.29.30">
    <property type="entry name" value="Pleckstrin-homology domain (PH domain)/Phosphotyrosine-binding domain (PTB)"/>
    <property type="match status" value="1"/>
</dbReference>
<name>A0A0N4UPL4_DRAME</name>
<evidence type="ECO:0000256" key="2">
    <source>
        <dbReference type="ARBA" id="ARBA00022553"/>
    </source>
</evidence>
<organism evidence="6 8">
    <name type="scientific">Dracunculus medinensis</name>
    <name type="common">Guinea worm</name>
    <dbReference type="NCBI Taxonomy" id="318479"/>
    <lineage>
        <taxon>Eukaryota</taxon>
        <taxon>Metazoa</taxon>
        <taxon>Ecdysozoa</taxon>
        <taxon>Nematoda</taxon>
        <taxon>Chromadorea</taxon>
        <taxon>Rhabditida</taxon>
        <taxon>Spirurina</taxon>
        <taxon>Dracunculoidea</taxon>
        <taxon>Dracunculidae</taxon>
        <taxon>Dracunculus</taxon>
    </lineage>
</organism>
<keyword evidence="7" id="KW-1185">Reference proteome</keyword>